<dbReference type="Gene3D" id="3.40.630.10">
    <property type="entry name" value="Zn peptidases"/>
    <property type="match status" value="1"/>
</dbReference>
<feature type="chain" id="PRO_5003686176" evidence="1">
    <location>
        <begin position="25"/>
        <end position="489"/>
    </location>
</feature>
<dbReference type="Proteomes" id="UP000006057">
    <property type="component" value="Chromosome"/>
</dbReference>
<dbReference type="Pfam" id="PF04389">
    <property type="entry name" value="Peptidase_M28"/>
    <property type="match status" value="1"/>
</dbReference>
<dbReference type="HOGENOM" id="CLU_024336_1_1_11"/>
<dbReference type="EMBL" id="CP003053">
    <property type="protein sequence ID" value="AFM15309.1"/>
    <property type="molecule type" value="Genomic_DNA"/>
</dbReference>
<dbReference type="PANTHER" id="PTHR12147">
    <property type="entry name" value="METALLOPEPTIDASE M28 FAMILY MEMBER"/>
    <property type="match status" value="1"/>
</dbReference>
<evidence type="ECO:0000259" key="3">
    <source>
        <dbReference type="Pfam" id="PF04389"/>
    </source>
</evidence>
<dbReference type="eggNOG" id="COG2234">
    <property type="taxonomic scope" value="Bacteria"/>
</dbReference>
<keyword evidence="4" id="KW-0031">Aminopeptidase</keyword>
<dbReference type="STRING" id="710421.Mycch_0489"/>
<evidence type="ECO:0000313" key="4">
    <source>
        <dbReference type="EMBL" id="AFM15309.1"/>
    </source>
</evidence>
<dbReference type="KEGG" id="mcb:Mycch_0489"/>
<dbReference type="PANTHER" id="PTHR12147:SF26">
    <property type="entry name" value="PEPTIDASE M28 DOMAIN-CONTAINING PROTEIN"/>
    <property type="match status" value="1"/>
</dbReference>
<dbReference type="RefSeq" id="WP_014813801.1">
    <property type="nucleotide sequence ID" value="NC_018027.1"/>
</dbReference>
<keyword evidence="5" id="KW-1185">Reference proteome</keyword>
<dbReference type="EC" id="3.4.11.15" evidence="4"/>
<dbReference type="AlphaFoldDB" id="I4BDF2"/>
<keyword evidence="4" id="KW-0645">Protease</keyword>
<dbReference type="InterPro" id="IPR046450">
    <property type="entry name" value="PA_dom_sf"/>
</dbReference>
<reference evidence="4 5" key="1">
    <citation type="submission" date="2012-06" db="EMBL/GenBank/DDBJ databases">
        <title>Complete sequence of chromosome of Mycobacterium chubuense NBB4.</title>
        <authorList>
            <consortium name="US DOE Joint Genome Institute"/>
            <person name="Lucas S."/>
            <person name="Han J."/>
            <person name="Lapidus A."/>
            <person name="Cheng J.-F."/>
            <person name="Goodwin L."/>
            <person name="Pitluck S."/>
            <person name="Peters L."/>
            <person name="Mikhailova N."/>
            <person name="Teshima H."/>
            <person name="Detter J.C."/>
            <person name="Han C."/>
            <person name="Tapia R."/>
            <person name="Land M."/>
            <person name="Hauser L."/>
            <person name="Kyrpides N."/>
            <person name="Ivanova N."/>
            <person name="Pagani I."/>
            <person name="Mattes T."/>
            <person name="Holmes A."/>
            <person name="Rutledge P."/>
            <person name="Paulsen I."/>
            <person name="Coleman N."/>
            <person name="Woyke T."/>
        </authorList>
    </citation>
    <scope>NUCLEOTIDE SEQUENCE [LARGE SCALE GENOMIC DNA]</scope>
    <source>
        <strain evidence="4 5">NBB4</strain>
    </source>
</reference>
<feature type="domain" description="Peptidase M28" evidence="3">
    <location>
        <begin position="245"/>
        <end position="459"/>
    </location>
</feature>
<dbReference type="Pfam" id="PF02225">
    <property type="entry name" value="PA"/>
    <property type="match status" value="1"/>
</dbReference>
<evidence type="ECO:0000256" key="1">
    <source>
        <dbReference type="SAM" id="SignalP"/>
    </source>
</evidence>
<dbReference type="InterPro" id="IPR003137">
    <property type="entry name" value="PA_domain"/>
</dbReference>
<feature type="signal peptide" evidence="1">
    <location>
        <begin position="1"/>
        <end position="24"/>
    </location>
</feature>
<name>I4BDF2_MYCCN</name>
<gene>
    <name evidence="4" type="ordered locus">Mycch_0489</name>
</gene>
<dbReference type="SUPFAM" id="SSF53187">
    <property type="entry name" value="Zn-dependent exopeptidases"/>
    <property type="match status" value="1"/>
</dbReference>
<dbReference type="InterPro" id="IPR007484">
    <property type="entry name" value="Peptidase_M28"/>
</dbReference>
<feature type="domain" description="PA" evidence="2">
    <location>
        <begin position="138"/>
        <end position="216"/>
    </location>
</feature>
<accession>I4BDF2</accession>
<evidence type="ECO:0000313" key="5">
    <source>
        <dbReference type="Proteomes" id="UP000006057"/>
    </source>
</evidence>
<keyword evidence="4" id="KW-0378">Hydrolase</keyword>
<sequence length="489" mass="50312" precursor="true">MRVRWTLGVAVAVAAAIGITAACASSTPGPRLAQELADRVTPDNVYAHLAELQKIADSHDGNRADGTPGYQASVDYVVKTLRDKGFDVQTPEFQRLSGSEGGRPALTIAGRGYRVDQASLLLTTEPGGLRAESLRPRRSAGCSASDYGSASVKGAITVVDDSGCSIVDKHATAVAEGAVGMLVVSKATPANPVGAPPGLFTPGYYRQFTIPVGIIDPTADSALRRTNSPVTLVLDNKPVMTTSRNVVAQTKAGNTDNVVMVGAHLDSVRSGAGINDNGSGVAAVLETAAQLGANPKGGNAVRFAFWGAGEIGQDGATAYLRSLDEKQLGDVALYLDIDTIGSPNAGYFTDDGDQSAQAGAKVAPVPPGSAGIERTFAGRLNLAGVRPADMPLGRATDYAPFLAAGIPVGGVTAGSSQIKTDVQARIWGGQAGVAFDPDYHTPRDTIDHVNRDALGILASSAAFAVGTYAQSIEGANGVPARDHRNRRTP</sequence>
<protein>
    <submittedName>
        <fullName evidence="4">Aminopeptidase Y</fullName>
        <ecNumber evidence="4">3.4.11.15</ecNumber>
    </submittedName>
</protein>
<dbReference type="InterPro" id="IPR045175">
    <property type="entry name" value="M28_fam"/>
</dbReference>
<dbReference type="GO" id="GO:0008235">
    <property type="term" value="F:metalloexopeptidase activity"/>
    <property type="evidence" value="ECO:0007669"/>
    <property type="project" value="InterPro"/>
</dbReference>
<dbReference type="GO" id="GO:0006508">
    <property type="term" value="P:proteolysis"/>
    <property type="evidence" value="ECO:0007669"/>
    <property type="project" value="InterPro"/>
</dbReference>
<dbReference type="GO" id="GO:0004177">
    <property type="term" value="F:aminopeptidase activity"/>
    <property type="evidence" value="ECO:0007669"/>
    <property type="project" value="UniProtKB-KW"/>
</dbReference>
<dbReference type="SUPFAM" id="SSF52025">
    <property type="entry name" value="PA domain"/>
    <property type="match status" value="1"/>
</dbReference>
<proteinExistence type="predicted"/>
<keyword evidence="1" id="KW-0732">Signal</keyword>
<dbReference type="PROSITE" id="PS51257">
    <property type="entry name" value="PROKAR_LIPOPROTEIN"/>
    <property type="match status" value="1"/>
</dbReference>
<organism evidence="4 5">
    <name type="scientific">Mycolicibacterium chubuense (strain NBB4)</name>
    <name type="common">Mycobacterium chubuense</name>
    <dbReference type="NCBI Taxonomy" id="710421"/>
    <lineage>
        <taxon>Bacteria</taxon>
        <taxon>Bacillati</taxon>
        <taxon>Actinomycetota</taxon>
        <taxon>Actinomycetes</taxon>
        <taxon>Mycobacteriales</taxon>
        <taxon>Mycobacteriaceae</taxon>
        <taxon>Mycolicibacterium</taxon>
    </lineage>
</organism>
<evidence type="ECO:0000259" key="2">
    <source>
        <dbReference type="Pfam" id="PF02225"/>
    </source>
</evidence>
<dbReference type="PATRIC" id="fig|710421.3.peg.481"/>
<dbReference type="Gene3D" id="3.50.30.30">
    <property type="match status" value="1"/>
</dbReference>